<keyword evidence="3" id="KW-1185">Reference proteome</keyword>
<sequence>MSGTKRPASSLEIDSSSNGNLEVTSSSSNPNIVRRHRAQLEDVKRRNPHLGIIINPNRPSTTFNIYKAILRHPNLFFQFTLRLPPATLLDLYAIDKEFHYRFNKHGVSLIHDFAKYHAPDAAYVFTWTLWPNLCISDPSLKPMDRRSHLSRDIPSLRWTKLVIFRDRIVRHILTLLALEGHRVPRATGRALMKLWLLMETKTQAARVKLVRNPAVLADEDILLLHLFLTKLDMRFSDPVQGRGMGELSHMLLCQRNLIPLRDVLAGKTRLDFDNSTDLARRTYLTGWFDRAFVPWIDDELENGVPESEWALMNREYWDDEGRPMEFAIDLVGMEGVRRGLNVHRWALSFLTYGYVDLEKGKNVGIVRKYRGIRRPVDVEETRLQEEEIHSLIDRLDELSTAN</sequence>
<dbReference type="GeneID" id="54288918"/>
<organism evidence="2 3">
    <name type="scientific">Aaosphaeria arxii CBS 175.79</name>
    <dbReference type="NCBI Taxonomy" id="1450172"/>
    <lineage>
        <taxon>Eukaryota</taxon>
        <taxon>Fungi</taxon>
        <taxon>Dikarya</taxon>
        <taxon>Ascomycota</taxon>
        <taxon>Pezizomycotina</taxon>
        <taxon>Dothideomycetes</taxon>
        <taxon>Pleosporomycetidae</taxon>
        <taxon>Pleosporales</taxon>
        <taxon>Pleosporales incertae sedis</taxon>
        <taxon>Aaosphaeria</taxon>
    </lineage>
</organism>
<dbReference type="AlphaFoldDB" id="A0A6A5Y9E3"/>
<evidence type="ECO:0000313" key="3">
    <source>
        <dbReference type="Proteomes" id="UP000799778"/>
    </source>
</evidence>
<gene>
    <name evidence="2" type="ORF">BU24DRAFT_457216</name>
</gene>
<feature type="compositionally biased region" description="Polar residues" evidence="1">
    <location>
        <begin position="12"/>
        <end position="31"/>
    </location>
</feature>
<dbReference type="OrthoDB" id="4966at2759"/>
<reference evidence="2" key="1">
    <citation type="journal article" date="2020" name="Stud. Mycol.">
        <title>101 Dothideomycetes genomes: a test case for predicting lifestyles and emergence of pathogens.</title>
        <authorList>
            <person name="Haridas S."/>
            <person name="Albert R."/>
            <person name="Binder M."/>
            <person name="Bloem J."/>
            <person name="Labutti K."/>
            <person name="Salamov A."/>
            <person name="Andreopoulos B."/>
            <person name="Baker S."/>
            <person name="Barry K."/>
            <person name="Bills G."/>
            <person name="Bluhm B."/>
            <person name="Cannon C."/>
            <person name="Castanera R."/>
            <person name="Culley D."/>
            <person name="Daum C."/>
            <person name="Ezra D."/>
            <person name="Gonzalez J."/>
            <person name="Henrissat B."/>
            <person name="Kuo A."/>
            <person name="Liang C."/>
            <person name="Lipzen A."/>
            <person name="Lutzoni F."/>
            <person name="Magnuson J."/>
            <person name="Mondo S."/>
            <person name="Nolan M."/>
            <person name="Ohm R."/>
            <person name="Pangilinan J."/>
            <person name="Park H.-J."/>
            <person name="Ramirez L."/>
            <person name="Alfaro M."/>
            <person name="Sun H."/>
            <person name="Tritt A."/>
            <person name="Yoshinaga Y."/>
            <person name="Zwiers L.-H."/>
            <person name="Turgeon B."/>
            <person name="Goodwin S."/>
            <person name="Spatafora J."/>
            <person name="Crous P."/>
            <person name="Grigoriev I."/>
        </authorList>
    </citation>
    <scope>NUCLEOTIDE SEQUENCE</scope>
    <source>
        <strain evidence="2">CBS 175.79</strain>
    </source>
</reference>
<dbReference type="EMBL" id="ML978066">
    <property type="protein sequence ID" value="KAF2021214.1"/>
    <property type="molecule type" value="Genomic_DNA"/>
</dbReference>
<dbReference type="Proteomes" id="UP000799778">
    <property type="component" value="Unassembled WGS sequence"/>
</dbReference>
<proteinExistence type="predicted"/>
<accession>A0A6A5Y9E3</accession>
<evidence type="ECO:0000313" key="2">
    <source>
        <dbReference type="EMBL" id="KAF2021214.1"/>
    </source>
</evidence>
<name>A0A6A5Y9E3_9PLEO</name>
<feature type="region of interest" description="Disordered" evidence="1">
    <location>
        <begin position="1"/>
        <end position="34"/>
    </location>
</feature>
<dbReference type="RefSeq" id="XP_033389553.1">
    <property type="nucleotide sequence ID" value="XM_033531521.1"/>
</dbReference>
<protein>
    <submittedName>
        <fullName evidence="2">Uncharacterized protein</fullName>
    </submittedName>
</protein>
<evidence type="ECO:0000256" key="1">
    <source>
        <dbReference type="SAM" id="MobiDB-lite"/>
    </source>
</evidence>